<dbReference type="InterPro" id="IPR006426">
    <property type="entry name" value="Asn_synth_AEB"/>
</dbReference>
<dbReference type="Proteomes" id="UP001500936">
    <property type="component" value="Unassembled WGS sequence"/>
</dbReference>
<dbReference type="PANTHER" id="PTHR43284:SF1">
    <property type="entry name" value="ASPARAGINE SYNTHETASE"/>
    <property type="match status" value="1"/>
</dbReference>
<comment type="caution">
    <text evidence="9">The sequence shown here is derived from an EMBL/GenBank/DDBJ whole genome shotgun (WGS) entry which is preliminary data.</text>
</comment>
<comment type="pathway">
    <text evidence="1">Amino-acid biosynthesis; L-asparagine biosynthesis; L-asparagine from L-aspartate (L-Gln route): step 1/1.</text>
</comment>
<dbReference type="InterPro" id="IPR001962">
    <property type="entry name" value="Asn_synthase"/>
</dbReference>
<evidence type="ECO:0000256" key="1">
    <source>
        <dbReference type="ARBA" id="ARBA00005187"/>
    </source>
</evidence>
<evidence type="ECO:0000313" key="10">
    <source>
        <dbReference type="Proteomes" id="UP001500936"/>
    </source>
</evidence>
<dbReference type="PIRSF" id="PIRSF001589">
    <property type="entry name" value="Asn_synthetase_glu-h"/>
    <property type="match status" value="1"/>
</dbReference>
<comment type="similarity">
    <text evidence="2">Belongs to the asparagine synthetase family.</text>
</comment>
<dbReference type="PROSITE" id="PS51278">
    <property type="entry name" value="GATASE_TYPE_2"/>
    <property type="match status" value="1"/>
</dbReference>
<dbReference type="EMBL" id="BAABHB010000004">
    <property type="protein sequence ID" value="GAA4406053.1"/>
    <property type="molecule type" value="Genomic_DNA"/>
</dbReference>
<sequence>MFDSSMRYALIFNGEIYNYREIRAQLEADYVFRTQSDSEVILAAFIRWGEHCIGYLNGIFAFAIYDTVAQRLFLCRDRLGVKPLYYYHDDQVFLFASEVRSLLKSGAFSKRLSLVGLADYLAYQSVHEPRTIVEGVYQVASGCYAWVDVVQHTVALHTYWSLRMFRPALDQSLPEVERQVADLVTKAVERQMVSDVPIGAFLSGGIDSSIIVGLMARCTDQPVNTVNLSFQEDQYDESEYAVLASRRFNTRHHTITLSAQQLHDELPTVLKSIDRPSSDGINTYMVSKYTKETGLTVALSGLGGDELFAGYPSFRYYYDLFGSGLFWHTPRLVRQLAGHSLNLVASYRLEKLKTVLSSKRRTIGDIYPPFRRLFKDPQIRELTGVANQPDFAVTYLAAGAEELSQMPVLSQFSVAEIATYTESVLLKDSDQMSMANALELRVPFFDHELVDYALSIPDDYKYPTRPKQLLVDSLKEILPEAIRSRPKRGFELPWNYWLKNELKGFCRQRLKGLGQTRYFQAGAIDTLWENFLKGDKRVIWSQIWALVVLAEWLSNNEIEC</sequence>
<gene>
    <name evidence="9" type="primary">asnB_3</name>
    <name evidence="9" type="ORF">GCM10023187_25080</name>
</gene>
<keyword evidence="5" id="KW-0067">ATP-binding</keyword>
<evidence type="ECO:0000256" key="6">
    <source>
        <dbReference type="ARBA" id="ARBA00022962"/>
    </source>
</evidence>
<name>A0ABP8KFX3_9BACT</name>
<dbReference type="SUPFAM" id="SSF56235">
    <property type="entry name" value="N-terminal nucleophile aminohydrolases (Ntn hydrolases)"/>
    <property type="match status" value="1"/>
</dbReference>
<dbReference type="InterPro" id="IPR029055">
    <property type="entry name" value="Ntn_hydrolases_N"/>
</dbReference>
<dbReference type="InterPro" id="IPR017932">
    <property type="entry name" value="GATase_2_dom"/>
</dbReference>
<dbReference type="EC" id="6.3.5.4" evidence="3"/>
<evidence type="ECO:0000259" key="8">
    <source>
        <dbReference type="PROSITE" id="PS51278"/>
    </source>
</evidence>
<keyword evidence="4" id="KW-0547">Nucleotide-binding</keyword>
<dbReference type="InterPro" id="IPR014729">
    <property type="entry name" value="Rossmann-like_a/b/a_fold"/>
</dbReference>
<dbReference type="Gene3D" id="3.40.50.620">
    <property type="entry name" value="HUPs"/>
    <property type="match status" value="1"/>
</dbReference>
<dbReference type="NCBIfam" id="TIGR01536">
    <property type="entry name" value="asn_synth_AEB"/>
    <property type="match status" value="1"/>
</dbReference>
<evidence type="ECO:0000256" key="2">
    <source>
        <dbReference type="ARBA" id="ARBA00005752"/>
    </source>
</evidence>
<organism evidence="9 10">
    <name type="scientific">Nibrella viscosa</name>
    <dbReference type="NCBI Taxonomy" id="1084524"/>
    <lineage>
        <taxon>Bacteria</taxon>
        <taxon>Pseudomonadati</taxon>
        <taxon>Bacteroidota</taxon>
        <taxon>Cytophagia</taxon>
        <taxon>Cytophagales</taxon>
        <taxon>Spirosomataceae</taxon>
        <taxon>Nibrella</taxon>
    </lineage>
</organism>
<evidence type="ECO:0000256" key="3">
    <source>
        <dbReference type="ARBA" id="ARBA00012737"/>
    </source>
</evidence>
<keyword evidence="6" id="KW-0315">Glutamine amidotransferase</keyword>
<comment type="catalytic activity">
    <reaction evidence="7">
        <text>L-aspartate + L-glutamine + ATP + H2O = L-asparagine + L-glutamate + AMP + diphosphate + H(+)</text>
        <dbReference type="Rhea" id="RHEA:12228"/>
        <dbReference type="ChEBI" id="CHEBI:15377"/>
        <dbReference type="ChEBI" id="CHEBI:15378"/>
        <dbReference type="ChEBI" id="CHEBI:29985"/>
        <dbReference type="ChEBI" id="CHEBI:29991"/>
        <dbReference type="ChEBI" id="CHEBI:30616"/>
        <dbReference type="ChEBI" id="CHEBI:33019"/>
        <dbReference type="ChEBI" id="CHEBI:58048"/>
        <dbReference type="ChEBI" id="CHEBI:58359"/>
        <dbReference type="ChEBI" id="CHEBI:456215"/>
        <dbReference type="EC" id="6.3.5.4"/>
    </reaction>
</comment>
<dbReference type="Pfam" id="PF00733">
    <property type="entry name" value="Asn_synthase"/>
    <property type="match status" value="1"/>
</dbReference>
<keyword evidence="10" id="KW-1185">Reference proteome</keyword>
<dbReference type="CDD" id="cd01991">
    <property type="entry name" value="Asn_synthase_B_C"/>
    <property type="match status" value="1"/>
</dbReference>
<proteinExistence type="inferred from homology"/>
<dbReference type="CDD" id="cd00712">
    <property type="entry name" value="AsnB"/>
    <property type="match status" value="1"/>
</dbReference>
<dbReference type="SUPFAM" id="SSF52402">
    <property type="entry name" value="Adenine nucleotide alpha hydrolases-like"/>
    <property type="match status" value="1"/>
</dbReference>
<feature type="domain" description="Glutamine amidotransferase type-2" evidence="8">
    <location>
        <begin position="1"/>
        <end position="126"/>
    </location>
</feature>
<dbReference type="Gene3D" id="3.60.20.10">
    <property type="entry name" value="Glutamine Phosphoribosylpyrophosphate, subunit 1, domain 1"/>
    <property type="match status" value="1"/>
</dbReference>
<evidence type="ECO:0000256" key="7">
    <source>
        <dbReference type="ARBA" id="ARBA00048741"/>
    </source>
</evidence>
<accession>A0ABP8KFX3</accession>
<reference evidence="10" key="1">
    <citation type="journal article" date="2019" name="Int. J. Syst. Evol. Microbiol.">
        <title>The Global Catalogue of Microorganisms (GCM) 10K type strain sequencing project: providing services to taxonomists for standard genome sequencing and annotation.</title>
        <authorList>
            <consortium name="The Broad Institute Genomics Platform"/>
            <consortium name="The Broad Institute Genome Sequencing Center for Infectious Disease"/>
            <person name="Wu L."/>
            <person name="Ma J."/>
        </authorList>
    </citation>
    <scope>NUCLEOTIDE SEQUENCE [LARGE SCALE GENOMIC DNA]</scope>
    <source>
        <strain evidence="10">JCM 17925</strain>
    </source>
</reference>
<evidence type="ECO:0000313" key="9">
    <source>
        <dbReference type="EMBL" id="GAA4406053.1"/>
    </source>
</evidence>
<evidence type="ECO:0000256" key="5">
    <source>
        <dbReference type="ARBA" id="ARBA00022840"/>
    </source>
</evidence>
<protein>
    <recommendedName>
        <fullName evidence="3">asparagine synthase (glutamine-hydrolyzing)</fullName>
        <ecNumber evidence="3">6.3.5.4</ecNumber>
    </recommendedName>
</protein>
<dbReference type="Pfam" id="PF13537">
    <property type="entry name" value="GATase_7"/>
    <property type="match status" value="1"/>
</dbReference>
<dbReference type="InterPro" id="IPR033738">
    <property type="entry name" value="AsnB_N"/>
</dbReference>
<dbReference type="InterPro" id="IPR051786">
    <property type="entry name" value="ASN_synthetase/amidase"/>
</dbReference>
<dbReference type="PANTHER" id="PTHR43284">
    <property type="entry name" value="ASPARAGINE SYNTHETASE (GLUTAMINE-HYDROLYZING)"/>
    <property type="match status" value="1"/>
</dbReference>
<evidence type="ECO:0000256" key="4">
    <source>
        <dbReference type="ARBA" id="ARBA00022741"/>
    </source>
</evidence>